<name>A0A9P1CFS3_9DINO</name>
<protein>
    <submittedName>
        <fullName evidence="3">WW domain-containing oxidoreductase</fullName>
    </submittedName>
</protein>
<dbReference type="EMBL" id="CAMXCT020001449">
    <property type="protein sequence ID" value="CAL1143613.1"/>
    <property type="molecule type" value="Genomic_DNA"/>
</dbReference>
<feature type="domain" description="Spatacsin C-terminal" evidence="1">
    <location>
        <begin position="439"/>
        <end position="823"/>
    </location>
</feature>
<evidence type="ECO:0000313" key="3">
    <source>
        <dbReference type="EMBL" id="CAL4777550.1"/>
    </source>
</evidence>
<dbReference type="AlphaFoldDB" id="A0A9P1CFS3"/>
<evidence type="ECO:0000313" key="2">
    <source>
        <dbReference type="EMBL" id="CAI3990238.1"/>
    </source>
</evidence>
<organism evidence="2">
    <name type="scientific">Cladocopium goreaui</name>
    <dbReference type="NCBI Taxonomy" id="2562237"/>
    <lineage>
        <taxon>Eukaryota</taxon>
        <taxon>Sar</taxon>
        <taxon>Alveolata</taxon>
        <taxon>Dinophyceae</taxon>
        <taxon>Suessiales</taxon>
        <taxon>Symbiodiniaceae</taxon>
        <taxon>Cladocopium</taxon>
    </lineage>
</organism>
<dbReference type="Pfam" id="PF14649">
    <property type="entry name" value="Spatacsin_C"/>
    <property type="match status" value="1"/>
</dbReference>
<dbReference type="PANTHER" id="PTHR13650:SF0">
    <property type="entry name" value="SPATACSIN"/>
    <property type="match status" value="1"/>
</dbReference>
<dbReference type="InterPro" id="IPR028107">
    <property type="entry name" value="Spatacsin_C_dom"/>
</dbReference>
<dbReference type="OrthoDB" id="430885at2759"/>
<dbReference type="Proteomes" id="UP001152797">
    <property type="component" value="Unassembled WGS sequence"/>
</dbReference>
<accession>A0A9P1CFS3</accession>
<dbReference type="EMBL" id="CAMXCT010001449">
    <property type="protein sequence ID" value="CAI3990238.1"/>
    <property type="molecule type" value="Genomic_DNA"/>
</dbReference>
<dbReference type="GO" id="GO:0005737">
    <property type="term" value="C:cytoplasm"/>
    <property type="evidence" value="ECO:0007669"/>
    <property type="project" value="TreeGrafter"/>
</dbReference>
<dbReference type="PANTHER" id="PTHR13650">
    <property type="entry name" value="SPATACSIN"/>
    <property type="match status" value="1"/>
</dbReference>
<evidence type="ECO:0000259" key="1">
    <source>
        <dbReference type="Pfam" id="PF14649"/>
    </source>
</evidence>
<evidence type="ECO:0000313" key="4">
    <source>
        <dbReference type="Proteomes" id="UP001152797"/>
    </source>
</evidence>
<gene>
    <name evidence="2" type="ORF">C1SCF055_LOCUS17242</name>
</gene>
<dbReference type="EMBL" id="CAMXCT030001449">
    <property type="protein sequence ID" value="CAL4777550.1"/>
    <property type="molecule type" value="Genomic_DNA"/>
</dbReference>
<reference evidence="3 4" key="2">
    <citation type="submission" date="2024-05" db="EMBL/GenBank/DDBJ databases">
        <authorList>
            <person name="Chen Y."/>
            <person name="Shah S."/>
            <person name="Dougan E. K."/>
            <person name="Thang M."/>
            <person name="Chan C."/>
        </authorList>
    </citation>
    <scope>NUCLEOTIDE SEQUENCE [LARGE SCALE GENOMIC DNA]</scope>
</reference>
<reference evidence="2" key="1">
    <citation type="submission" date="2022-10" db="EMBL/GenBank/DDBJ databases">
        <authorList>
            <person name="Chen Y."/>
            <person name="Dougan E. K."/>
            <person name="Chan C."/>
            <person name="Rhodes N."/>
            <person name="Thang M."/>
        </authorList>
    </citation>
    <scope>NUCLEOTIDE SEQUENCE</scope>
</reference>
<dbReference type="InterPro" id="IPR028103">
    <property type="entry name" value="Spatacsin"/>
</dbReference>
<proteinExistence type="predicted"/>
<comment type="caution">
    <text evidence="2">The sequence shown here is derived from an EMBL/GenBank/DDBJ whole genome shotgun (WGS) entry which is preliminary data.</text>
</comment>
<sequence>MFAEARAWAKNGLNGVAGDTVVFEEVTGMIVEFRQGAWWNVLSERVQLWHKCFDAFMSQCSPPSGSANFFLDIAAKLEPDLYAREQLVLLAIARELLLTSQDKGSHEEQLGQLKVGLLLILTGTTPDLTADLELSPLDLSYKTICSLVKRVPEQVKALPLQGEGALIDIKAKSSFGASGKDGTAGSVLSPQGGPRSELVSFLETGISSLINCDELSLADQVASGFGFESSDQKLAMTLASVAGGKHLQAVRVSPLEPSEAAVAAAESGDAEPLLKELGSHCSSRIALYCRRCMMFYLVSRSIEMDYQEGGQMLDVFPVFRSPKWATAKVKKVEPTRLLSLLLSPQPYVADFELCRNLITCFSRPLDASAVAEVLANAFVESMLSNGVMPWTDEKLDEFVGLLSPSQELLGNAALFWIPSFRRDIKVDYASQIAQQVLDPETEVEVLVMAYHSYVQGCCERSVSELLAFLHSRAEMYVNRGHFHLLVRLLVAIPEYHAMEYMFGLLVRHGQLQLLLSEGKRTWQDAACKTYGQHSPLAVALIRYLHAHFPLDLEVQVQVHCCFGMEAELAELLETKAGEIAERLGRKWTDICSEEGEEQLILCLSMYLQCARLFLKGKRHQRHLIANERATLICLQLKAVQIHLAASLHEQQNAAAAGQETMDWADVPADGPEALADALLDATGRQKGWADAVTASASTVEGNDQDQDEGVKEAEAPGIVAKGFEGKITSEPAATPSLSLGPAGDVFVVINLMQKEVEVFAEYHQDFIATFEVVSAYRHIYDGLSKVWPKALYRQVVLLGNRSYLQLFLEHLPLTKDWLHAIVQLCLDEPCPEQFPAQMMRMKQFLREGVPNLETRYQLARELGSGFTDIAIETASSVYMT</sequence>
<keyword evidence="4" id="KW-1185">Reference proteome</keyword>